<dbReference type="Pfam" id="PF02992">
    <property type="entry name" value="Transposase_21"/>
    <property type="match status" value="1"/>
</dbReference>
<dbReference type="PANTHER" id="PTHR46579">
    <property type="entry name" value="F5/8 TYPE C DOMAIN-CONTAINING PROTEIN-RELATED"/>
    <property type="match status" value="1"/>
</dbReference>
<dbReference type="Proteomes" id="UP000007879">
    <property type="component" value="Unassembled WGS sequence"/>
</dbReference>
<evidence type="ECO:0000313" key="2">
    <source>
        <dbReference type="Proteomes" id="UP000007879"/>
    </source>
</evidence>
<evidence type="ECO:0000313" key="1">
    <source>
        <dbReference type="EnsemblMetazoa" id="XP_019856928.1"/>
    </source>
</evidence>
<dbReference type="GeneID" id="109585338"/>
<dbReference type="RefSeq" id="XP_019856928.1">
    <property type="nucleotide sequence ID" value="XM_020001369.1"/>
</dbReference>
<dbReference type="InterPro" id="IPR004242">
    <property type="entry name" value="Transposase_21"/>
</dbReference>
<sequence>MELQRRKRYNRDHTCPVPRATRWRQSNDSFETLPESTSTKHYSNYLQFSEELIEANLMCQESTFTSTILQSDKFTDLDLDLEIEALSSGSSDESASDVEDTDCSALCSLINTATENADNGSLGSVLSDIDGEETESVVDDAVVDDCLPLIHTGDSNDWDIFDIDIGDELLSTTEQVFDKSGVSVAAAWHGIMDFAIHHHLPYSAIQNLLKLLSFISPENNHLPKTLHLLKKQYKLEVPEKKKYCSHCLQIVPANEAKCSKLVCKKLCADICWYVHVPIAEQIKVLFEECWEILQYPFTRRTEPGYLHDIHDGSVFLELSKSGRFFSYREHTGLILNTDGVATFQSTMHTLWPIYFAVTSLPPHLRMNKEYILLGGVWFGPKKPNMSIILEPVLKELHQLYCSGVEAKISGITTVIRAKLLLSVFDLPAKAAVVNLKQFNGRYGCLYCTNPGENVTPGCSVYLPSAQQHATERTNSLMIAWASDAEIGGESVYGVKGHSILSSVIDIVNGVPIDYMHAVLEGVTKYFTSMWLNSKYHQCSFYLGRKTKEIDKILLQLKPPGQFHRSPREISHIKLWKASELRAWLLFYSLPILQHYWPSEYVHHWSLLVFSMHLLLSSRIAISDIEVAESALKTFYQRVPEMYGDSACTANVHSLIHVTQMVKLWGPLWTHSLFGFENMNGHIRKLFHGTRQILDQLVFYVTAHRSLCFQTRLLCAEHERCYFSQFDCDSSVSGYSFEGKSHKVSLPLELHAIVEHFVSHKVVNTHTLSSKFRKGCTLYSCKYFSQEKSRNSNVCFFEAINGEIKIGCIKLFHIDFKLALITPFNVTGRFLSSLRKSRNDTVAEECGKLMSMNFFFVVEDTNTQLAIPLHNILENCILLEINNDKLVVKSPNEFEFH</sequence>
<organism evidence="1 2">
    <name type="scientific">Amphimedon queenslandica</name>
    <name type="common">Sponge</name>
    <dbReference type="NCBI Taxonomy" id="400682"/>
    <lineage>
        <taxon>Eukaryota</taxon>
        <taxon>Metazoa</taxon>
        <taxon>Porifera</taxon>
        <taxon>Demospongiae</taxon>
        <taxon>Heteroscleromorpha</taxon>
        <taxon>Haplosclerida</taxon>
        <taxon>Niphatidae</taxon>
        <taxon>Amphimedon</taxon>
    </lineage>
</organism>
<dbReference type="EnsemblMetazoa" id="XM_020001369.1">
    <property type="protein sequence ID" value="XP_019856928.1"/>
    <property type="gene ID" value="LOC109585338"/>
</dbReference>
<dbReference type="KEGG" id="aqu:109585338"/>
<name>A0AAN0JJS2_AMPQE</name>
<dbReference type="PANTHER" id="PTHR46579:SF1">
    <property type="entry name" value="F5_8 TYPE C DOMAIN-CONTAINING PROTEIN"/>
    <property type="match status" value="1"/>
</dbReference>
<proteinExistence type="predicted"/>
<dbReference type="AlphaFoldDB" id="A0AAN0JJS2"/>
<reference evidence="2" key="1">
    <citation type="journal article" date="2010" name="Nature">
        <title>The Amphimedon queenslandica genome and the evolution of animal complexity.</title>
        <authorList>
            <person name="Srivastava M."/>
            <person name="Simakov O."/>
            <person name="Chapman J."/>
            <person name="Fahey B."/>
            <person name="Gauthier M.E."/>
            <person name="Mitros T."/>
            <person name="Richards G.S."/>
            <person name="Conaco C."/>
            <person name="Dacre M."/>
            <person name="Hellsten U."/>
            <person name="Larroux C."/>
            <person name="Putnam N.H."/>
            <person name="Stanke M."/>
            <person name="Adamska M."/>
            <person name="Darling A."/>
            <person name="Degnan S.M."/>
            <person name="Oakley T.H."/>
            <person name="Plachetzki D.C."/>
            <person name="Zhai Y."/>
            <person name="Adamski M."/>
            <person name="Calcino A."/>
            <person name="Cummins S.F."/>
            <person name="Goodstein D.M."/>
            <person name="Harris C."/>
            <person name="Jackson D.J."/>
            <person name="Leys S.P."/>
            <person name="Shu S."/>
            <person name="Woodcroft B.J."/>
            <person name="Vervoort M."/>
            <person name="Kosik K.S."/>
            <person name="Manning G."/>
            <person name="Degnan B.M."/>
            <person name="Rokhsar D.S."/>
        </authorList>
    </citation>
    <scope>NUCLEOTIDE SEQUENCE [LARGE SCALE GENOMIC DNA]</scope>
</reference>
<reference evidence="1" key="2">
    <citation type="submission" date="2024-06" db="UniProtKB">
        <authorList>
            <consortium name="EnsemblMetazoa"/>
        </authorList>
    </citation>
    <scope>IDENTIFICATION</scope>
</reference>
<evidence type="ECO:0008006" key="3">
    <source>
        <dbReference type="Google" id="ProtNLM"/>
    </source>
</evidence>
<keyword evidence="2" id="KW-1185">Reference proteome</keyword>
<protein>
    <recommendedName>
        <fullName evidence="3">Transposase domain-containing protein</fullName>
    </recommendedName>
</protein>
<accession>A0AAN0JJS2</accession>